<evidence type="ECO:0000313" key="2">
    <source>
        <dbReference type="EMBL" id="SFA41806.1"/>
    </source>
</evidence>
<feature type="region of interest" description="Disordered" evidence="1">
    <location>
        <begin position="72"/>
        <end position="99"/>
    </location>
</feature>
<evidence type="ECO:0000256" key="1">
    <source>
        <dbReference type="SAM" id="MobiDB-lite"/>
    </source>
</evidence>
<gene>
    <name evidence="2" type="ORF">SAMN05444374_102134</name>
</gene>
<sequence>MLGRGEFSDGGGRGGETLVFVADRGDGPAGDGGGFPGAGESGLLVEGGAVPCCCGCGGVEFVAGEHAHGVGRHVDDDPGVDPAVGGDVASDRRHVGNTGGRVAVSNRREVEVVA</sequence>
<feature type="region of interest" description="Disordered" evidence="1">
    <location>
        <begin position="1"/>
        <end position="40"/>
    </location>
</feature>
<proteinExistence type="predicted"/>
<reference evidence="2 3" key="1">
    <citation type="submission" date="2016-10" db="EMBL/GenBank/DDBJ databases">
        <authorList>
            <person name="de Groot N.N."/>
        </authorList>
    </citation>
    <scope>NUCLEOTIDE SEQUENCE [LARGE SCALE GENOMIC DNA]</scope>
    <source>
        <strain evidence="2 3">DSM 44908</strain>
    </source>
</reference>
<dbReference type="Proteomes" id="UP000182054">
    <property type="component" value="Unassembled WGS sequence"/>
</dbReference>
<feature type="compositionally biased region" description="Gly residues" evidence="1">
    <location>
        <begin position="27"/>
        <end position="40"/>
    </location>
</feature>
<protein>
    <submittedName>
        <fullName evidence="2">Uncharacterized protein</fullName>
    </submittedName>
</protein>
<dbReference type="RefSeq" id="WP_068363693.1">
    <property type="nucleotide sequence ID" value="NZ_FOJN01000002.1"/>
</dbReference>
<evidence type="ECO:0000313" key="3">
    <source>
        <dbReference type="Proteomes" id="UP000182054"/>
    </source>
</evidence>
<dbReference type="EMBL" id="FOJN01000002">
    <property type="protein sequence ID" value="SFA41806.1"/>
    <property type="molecule type" value="Genomic_DNA"/>
</dbReference>
<dbReference type="AlphaFoldDB" id="A0A1I0SSR3"/>
<name>A0A1I0SSR3_9NOCA</name>
<dbReference type="GeneID" id="85484606"/>
<accession>A0A1I0SSR3</accession>
<organism evidence="2 3">
    <name type="scientific">Rhodococcoides kroppenstedtii</name>
    <dbReference type="NCBI Taxonomy" id="293050"/>
    <lineage>
        <taxon>Bacteria</taxon>
        <taxon>Bacillati</taxon>
        <taxon>Actinomycetota</taxon>
        <taxon>Actinomycetes</taxon>
        <taxon>Mycobacteriales</taxon>
        <taxon>Nocardiaceae</taxon>
        <taxon>Rhodococcoides</taxon>
    </lineage>
</organism>